<dbReference type="Proteomes" id="UP000178602">
    <property type="component" value="Unassembled WGS sequence"/>
</dbReference>
<dbReference type="AlphaFoldDB" id="A0A1F4T7F9"/>
<reference evidence="2 3" key="1">
    <citation type="journal article" date="2016" name="Nat. Commun.">
        <title>Thousands of microbial genomes shed light on interconnected biogeochemical processes in an aquifer system.</title>
        <authorList>
            <person name="Anantharaman K."/>
            <person name="Brown C.T."/>
            <person name="Hug L.A."/>
            <person name="Sharon I."/>
            <person name="Castelle C.J."/>
            <person name="Probst A.J."/>
            <person name="Thomas B.C."/>
            <person name="Singh A."/>
            <person name="Wilkins M.J."/>
            <person name="Karaoz U."/>
            <person name="Brodie E.L."/>
            <person name="Williams K.H."/>
            <person name="Hubbard S.S."/>
            <person name="Banfield J.F."/>
        </authorList>
    </citation>
    <scope>NUCLEOTIDE SEQUENCE [LARGE SCALE GENOMIC DNA]</scope>
</reference>
<organism evidence="2 3">
    <name type="scientific">candidate division WOR-1 bacterium RIFOXYC12_FULL_54_18</name>
    <dbReference type="NCBI Taxonomy" id="1802584"/>
    <lineage>
        <taxon>Bacteria</taxon>
        <taxon>Bacillati</taxon>
        <taxon>Saganbacteria</taxon>
    </lineage>
</organism>
<proteinExistence type="predicted"/>
<sequence>MERTVRKTKKRGRSPKYGEMSQLCWTEPSKMSVYPPNCPGLPKKKGKTSEMISLGGKDDELINK</sequence>
<accession>A0A1F4T7F9</accession>
<evidence type="ECO:0000313" key="2">
    <source>
        <dbReference type="EMBL" id="OGC28721.1"/>
    </source>
</evidence>
<feature type="region of interest" description="Disordered" evidence="1">
    <location>
        <begin position="1"/>
        <end position="20"/>
    </location>
</feature>
<evidence type="ECO:0000313" key="3">
    <source>
        <dbReference type="Proteomes" id="UP000178602"/>
    </source>
</evidence>
<protein>
    <submittedName>
        <fullName evidence="2">Uncharacterized protein</fullName>
    </submittedName>
</protein>
<comment type="caution">
    <text evidence="2">The sequence shown here is derived from an EMBL/GenBank/DDBJ whole genome shotgun (WGS) entry which is preliminary data.</text>
</comment>
<gene>
    <name evidence="2" type="ORF">A3K49_07200</name>
</gene>
<evidence type="ECO:0000256" key="1">
    <source>
        <dbReference type="SAM" id="MobiDB-lite"/>
    </source>
</evidence>
<feature type="compositionally biased region" description="Basic residues" evidence="1">
    <location>
        <begin position="1"/>
        <end position="14"/>
    </location>
</feature>
<feature type="region of interest" description="Disordered" evidence="1">
    <location>
        <begin position="36"/>
        <end position="64"/>
    </location>
</feature>
<name>A0A1F4T7F9_UNCSA</name>
<dbReference type="EMBL" id="MEUG01000001">
    <property type="protein sequence ID" value="OGC28721.1"/>
    <property type="molecule type" value="Genomic_DNA"/>
</dbReference>